<dbReference type="GO" id="GO:0005783">
    <property type="term" value="C:endoplasmic reticulum"/>
    <property type="evidence" value="ECO:0007669"/>
    <property type="project" value="UniProtKB-SubCell"/>
</dbReference>
<evidence type="ECO:0000256" key="11">
    <source>
        <dbReference type="ARBA" id="ARBA00023273"/>
    </source>
</evidence>
<dbReference type="GO" id="GO:0046856">
    <property type="term" value="P:phosphatidylinositol dephosphorylation"/>
    <property type="evidence" value="ECO:0007669"/>
    <property type="project" value="TreeGrafter"/>
</dbReference>
<keyword evidence="9 14" id="KW-0175">Coiled coil</keyword>
<dbReference type="GO" id="GO:0005829">
    <property type="term" value="C:cytosol"/>
    <property type="evidence" value="ECO:0007669"/>
    <property type="project" value="UniProtKB-ARBA"/>
</dbReference>
<dbReference type="PROSITE" id="PS51339">
    <property type="entry name" value="PPASE_MYOTUBULARIN"/>
    <property type="match status" value="1"/>
</dbReference>
<keyword evidence="8" id="KW-0007">Acetylation</keyword>
<dbReference type="Gene3D" id="2.30.29.30">
    <property type="entry name" value="Pleckstrin-homology domain (PH domain)/Phosphotyrosine-binding domain (PTB)"/>
    <property type="match status" value="1"/>
</dbReference>
<evidence type="ECO:0000256" key="14">
    <source>
        <dbReference type="SAM" id="Coils"/>
    </source>
</evidence>
<dbReference type="SUPFAM" id="SSF50729">
    <property type="entry name" value="PH domain-like"/>
    <property type="match status" value="1"/>
</dbReference>
<reference evidence="16" key="3">
    <citation type="submission" date="2025-09" db="UniProtKB">
        <authorList>
            <consortium name="Ensembl"/>
        </authorList>
    </citation>
    <scope>IDENTIFICATION</scope>
</reference>
<dbReference type="GO" id="GO:0048471">
    <property type="term" value="C:perinuclear region of cytoplasm"/>
    <property type="evidence" value="ECO:0007669"/>
    <property type="project" value="UniProtKB-SubCell"/>
</dbReference>
<dbReference type="Pfam" id="PF06602">
    <property type="entry name" value="Myotub-related"/>
    <property type="match status" value="1"/>
</dbReference>
<evidence type="ECO:0000256" key="5">
    <source>
        <dbReference type="ARBA" id="ARBA00022475"/>
    </source>
</evidence>
<organism evidence="16 17">
    <name type="scientific">Macaca fascicularis</name>
    <name type="common">Crab-eating macaque</name>
    <name type="synonym">Cynomolgus monkey</name>
    <dbReference type="NCBI Taxonomy" id="9541"/>
    <lineage>
        <taxon>Eukaryota</taxon>
        <taxon>Metazoa</taxon>
        <taxon>Chordata</taxon>
        <taxon>Craniata</taxon>
        <taxon>Vertebrata</taxon>
        <taxon>Euteleostomi</taxon>
        <taxon>Mammalia</taxon>
        <taxon>Eutheria</taxon>
        <taxon>Euarchontoglires</taxon>
        <taxon>Primates</taxon>
        <taxon>Haplorrhini</taxon>
        <taxon>Catarrhini</taxon>
        <taxon>Cercopithecidae</taxon>
        <taxon>Cercopithecinae</taxon>
        <taxon>Macaca</taxon>
    </lineage>
</organism>
<dbReference type="Pfam" id="PF21098">
    <property type="entry name" value="PH-GRAM_MTMR6-like"/>
    <property type="match status" value="1"/>
</dbReference>
<feature type="domain" description="Myotubularin phosphatase" evidence="15">
    <location>
        <begin position="123"/>
        <end position="444"/>
    </location>
</feature>
<dbReference type="InterPro" id="IPR030564">
    <property type="entry name" value="Myotubularin"/>
</dbReference>
<evidence type="ECO:0000256" key="7">
    <source>
        <dbReference type="ARBA" id="ARBA00022824"/>
    </source>
</evidence>
<proteinExistence type="inferred from homology"/>
<dbReference type="InterPro" id="IPR010569">
    <property type="entry name" value="Myotubularin-like_Pase_dom"/>
</dbReference>
<evidence type="ECO:0000313" key="17">
    <source>
        <dbReference type="Proteomes" id="UP000233100"/>
    </source>
</evidence>
<protein>
    <recommendedName>
        <fullName evidence="12">Myotubularin-related protein 9</fullName>
    </recommendedName>
    <alternativeName>
        <fullName evidence="13">Inactive phosphatidylinositol 3-phosphatase 9</fullName>
    </alternativeName>
</protein>
<gene>
    <name evidence="16" type="primary">MTMR9</name>
</gene>
<evidence type="ECO:0000256" key="6">
    <source>
        <dbReference type="ARBA" id="ARBA00022490"/>
    </source>
</evidence>
<dbReference type="SUPFAM" id="SSF52799">
    <property type="entry name" value="(Phosphotyrosine protein) phosphatases II"/>
    <property type="match status" value="1"/>
</dbReference>
<dbReference type="Proteomes" id="UP000233100">
    <property type="component" value="Chromosome 8"/>
</dbReference>
<evidence type="ECO:0000256" key="13">
    <source>
        <dbReference type="ARBA" id="ARBA00077527"/>
    </source>
</evidence>
<dbReference type="GO" id="GO:0019903">
    <property type="term" value="F:protein phosphatase binding"/>
    <property type="evidence" value="ECO:0007669"/>
    <property type="project" value="TreeGrafter"/>
</dbReference>
<dbReference type="Ensembl" id="ENSMFAT00000100818.1">
    <property type="protein sequence ID" value="ENSMFAP00000063744.1"/>
    <property type="gene ID" value="ENSMFAG00000031184.2"/>
</dbReference>
<evidence type="ECO:0000256" key="8">
    <source>
        <dbReference type="ARBA" id="ARBA00022990"/>
    </source>
</evidence>
<keyword evidence="6" id="KW-0963">Cytoplasm</keyword>
<dbReference type="Bgee" id="ENSMFAG00000031184">
    <property type="expression patterns" value="Expressed in temporal lobe and 13 other cell types or tissues"/>
</dbReference>
<dbReference type="AlphaFoldDB" id="A0A7N9DE45"/>
<keyword evidence="17" id="KW-1185">Reference proteome</keyword>
<evidence type="ECO:0000313" key="16">
    <source>
        <dbReference type="Ensembl" id="ENSMFAP00000063744.1"/>
    </source>
</evidence>
<dbReference type="PANTHER" id="PTHR10807">
    <property type="entry name" value="MYOTUBULARIN-RELATED"/>
    <property type="match status" value="1"/>
</dbReference>
<reference evidence="16" key="2">
    <citation type="submission" date="2025-08" db="UniProtKB">
        <authorList>
            <consortium name="Ensembl"/>
        </authorList>
    </citation>
    <scope>IDENTIFICATION</scope>
</reference>
<reference evidence="16 17" key="1">
    <citation type="submission" date="2013-03" db="EMBL/GenBank/DDBJ databases">
        <authorList>
            <person name="Warren W."/>
            <person name="Wilson R.K."/>
        </authorList>
    </citation>
    <scope>NUCLEOTIDE SEQUENCE</scope>
</reference>
<dbReference type="CDD" id="cd13211">
    <property type="entry name" value="PH-GRAM_MTMR9"/>
    <property type="match status" value="1"/>
</dbReference>
<sequence length="495" mass="57136">MEFAELIKTPRVDNVVLHRPFYPAVEGTLCLTGHHLILSSRQDNTEELWLLHSNIDAIDKRFVGSLGTIIIKCKDFRIIQLDIPGMEECLNIASSIEALSTLDSITLMYPFFYRPMFEVIEDGWHSFLPEQEFELYSSATSEWRLSYVNKEFAVCPSYPPIVTVPKSIDDEALRKVATFRHGGRFPVLSYYHKKNGMVIMRSGQPLTGTNGRRCKEDEKLINATLRAGKRGYIIDTRSLNVAQQARAKGGGFEQEAHYPQWRRIHKSIEREGASILIHGTEGTDSTLQVTSLAQIILEPRSRTIRGFEALIEREWLQAGHPFQQRCAQSAYCNTKQKWEAPVFLLFLDCVWQILRQFPCSFEFNENFLIMLFEHAYASQFGTFLGNNESERCKLKLQQKTMSLWSWVNQPGELSKFTNPLFEANNLVIWPSVAPQSLPLWEGIFLRWNRSSKYLDEAYEEMVNIIEYNKELQAKVNILRRQLAELETENGMQESP</sequence>
<evidence type="ECO:0000256" key="2">
    <source>
        <dbReference type="ARBA" id="ARBA00004556"/>
    </source>
</evidence>
<evidence type="ECO:0000256" key="3">
    <source>
        <dbReference type="ARBA" id="ARBA00004599"/>
    </source>
</evidence>
<dbReference type="GeneTree" id="ENSGT00940000157818"/>
<name>A0A7N9DE45_MACFA</name>
<keyword evidence="11" id="KW-0966">Cell projection</keyword>
<evidence type="ECO:0000259" key="15">
    <source>
        <dbReference type="PROSITE" id="PS51339"/>
    </source>
</evidence>
<dbReference type="PANTHER" id="PTHR10807:SF56">
    <property type="entry name" value="MYOTUBULARIN-RELATED PROTEIN 9"/>
    <property type="match status" value="1"/>
</dbReference>
<dbReference type="GO" id="GO:0010507">
    <property type="term" value="P:negative regulation of autophagy"/>
    <property type="evidence" value="ECO:0007669"/>
    <property type="project" value="TreeGrafter"/>
</dbReference>
<evidence type="ECO:0000256" key="9">
    <source>
        <dbReference type="ARBA" id="ARBA00023054"/>
    </source>
</evidence>
<accession>A0A7N9DE45</accession>
<dbReference type="InterPro" id="IPR048994">
    <property type="entry name" value="PH-GRAM_MTMR6-9"/>
</dbReference>
<dbReference type="GO" id="GO:0032587">
    <property type="term" value="C:ruffle membrane"/>
    <property type="evidence" value="ECO:0007669"/>
    <property type="project" value="UniProtKB-SubCell"/>
</dbReference>
<keyword evidence="5" id="KW-1003">Cell membrane</keyword>
<evidence type="ECO:0000256" key="4">
    <source>
        <dbReference type="ARBA" id="ARBA00007471"/>
    </source>
</evidence>
<comment type="subcellular location">
    <subcellularLocation>
        <location evidence="3">Cell projection</location>
        <location evidence="3">Ruffle membrane</location>
        <topology evidence="3">Peripheral membrane protein</topology>
        <orientation evidence="3">Cytoplasmic side</orientation>
    </subcellularLocation>
    <subcellularLocation>
        <location evidence="2">Cytoplasm</location>
        <location evidence="2">Perinuclear region</location>
    </subcellularLocation>
    <subcellularLocation>
        <location evidence="1">Endoplasmic reticulum</location>
    </subcellularLocation>
</comment>
<comment type="similarity">
    <text evidence="4">Belongs to the protein-tyrosine phosphatase family. Non-receptor class myotubularin subfamily.</text>
</comment>
<feature type="coiled-coil region" evidence="14">
    <location>
        <begin position="454"/>
        <end position="488"/>
    </location>
</feature>
<dbReference type="InterPro" id="IPR011993">
    <property type="entry name" value="PH-like_dom_sf"/>
</dbReference>
<keyword evidence="7" id="KW-0256">Endoplasmic reticulum</keyword>
<dbReference type="FunFam" id="2.30.29.30:FF:000240">
    <property type="entry name" value="Myotubularin-related protein 9"/>
    <property type="match status" value="1"/>
</dbReference>
<evidence type="ECO:0000256" key="12">
    <source>
        <dbReference type="ARBA" id="ARBA00072711"/>
    </source>
</evidence>
<evidence type="ECO:0000256" key="1">
    <source>
        <dbReference type="ARBA" id="ARBA00004240"/>
    </source>
</evidence>
<keyword evidence="10" id="KW-0472">Membrane</keyword>
<dbReference type="InterPro" id="IPR029021">
    <property type="entry name" value="Prot-tyrosine_phosphatase-like"/>
</dbReference>
<evidence type="ECO:0000256" key="10">
    <source>
        <dbReference type="ARBA" id="ARBA00023136"/>
    </source>
</evidence>